<feature type="region of interest" description="Disordered" evidence="1">
    <location>
        <begin position="91"/>
        <end position="122"/>
    </location>
</feature>
<reference evidence="2" key="1">
    <citation type="submission" date="2019-03" db="EMBL/GenBank/DDBJ databases">
        <title>Improved annotation for the trematode Fasciola hepatica.</title>
        <authorList>
            <person name="Choi Y.-J."/>
            <person name="Martin J."/>
            <person name="Mitreva M."/>
        </authorList>
    </citation>
    <scope>NUCLEOTIDE SEQUENCE [LARGE SCALE GENOMIC DNA]</scope>
</reference>
<accession>A0A4E0RH62</accession>
<evidence type="ECO:0000313" key="2">
    <source>
        <dbReference type="EMBL" id="THD26031.1"/>
    </source>
</evidence>
<name>A0A4E0RH62_FASHE</name>
<comment type="caution">
    <text evidence="2">The sequence shown here is derived from an EMBL/GenBank/DDBJ whole genome shotgun (WGS) entry which is preliminary data.</text>
</comment>
<feature type="region of interest" description="Disordered" evidence="1">
    <location>
        <begin position="152"/>
        <end position="176"/>
    </location>
</feature>
<proteinExistence type="predicted"/>
<evidence type="ECO:0000256" key="1">
    <source>
        <dbReference type="SAM" id="MobiDB-lite"/>
    </source>
</evidence>
<organism evidence="2 3">
    <name type="scientific">Fasciola hepatica</name>
    <name type="common">Liver fluke</name>
    <dbReference type="NCBI Taxonomy" id="6192"/>
    <lineage>
        <taxon>Eukaryota</taxon>
        <taxon>Metazoa</taxon>
        <taxon>Spiralia</taxon>
        <taxon>Lophotrochozoa</taxon>
        <taxon>Platyhelminthes</taxon>
        <taxon>Trematoda</taxon>
        <taxon>Digenea</taxon>
        <taxon>Plagiorchiida</taxon>
        <taxon>Echinostomata</taxon>
        <taxon>Echinostomatoidea</taxon>
        <taxon>Fasciolidae</taxon>
        <taxon>Fasciola</taxon>
    </lineage>
</organism>
<evidence type="ECO:0000313" key="3">
    <source>
        <dbReference type="Proteomes" id="UP000230066"/>
    </source>
</evidence>
<dbReference type="AlphaFoldDB" id="A0A4E0RH62"/>
<gene>
    <name evidence="2" type="ORF">D915_003200</name>
</gene>
<keyword evidence="3" id="KW-1185">Reference proteome</keyword>
<dbReference type="EMBL" id="JXXN02000893">
    <property type="protein sequence ID" value="THD26031.1"/>
    <property type="molecule type" value="Genomic_DNA"/>
</dbReference>
<protein>
    <submittedName>
        <fullName evidence="2">Uncharacterized protein</fullName>
    </submittedName>
</protein>
<sequence length="217" mass="24439">MIFRAYLFISISRPRESQNNNDGDGSHDIPRSVRHQTYSSLQKQSESLIPDLIGVSRMRSHSAGSQCKPPRPPPPKTIALHISRSRVMQLTTVQSKRSPGWSFRSSENKQTNGDSNYRLPISVSPETTDRRSLLDLHSNNCPHTSQHVVITKPISPPPIYPKPKNIPVTTKPKRKISLPRANPFQLQRSDSLDRPPSVTLADLQAHLRNFFGESQPL</sequence>
<feature type="compositionally biased region" description="Polar residues" evidence="1">
    <location>
        <begin position="91"/>
        <end position="115"/>
    </location>
</feature>
<dbReference type="Proteomes" id="UP000230066">
    <property type="component" value="Unassembled WGS sequence"/>
</dbReference>